<keyword evidence="1" id="KW-0732">Signal</keyword>
<feature type="chain" id="PRO_5043881544" evidence="1">
    <location>
        <begin position="19"/>
        <end position="159"/>
    </location>
</feature>
<evidence type="ECO:0000313" key="2">
    <source>
        <dbReference type="EMBL" id="KAK6955326.1"/>
    </source>
</evidence>
<protein>
    <submittedName>
        <fullName evidence="2">Uncharacterized protein</fullName>
    </submittedName>
</protein>
<accession>A0AAX6MS24</accession>
<gene>
    <name evidence="2" type="ORF">Daesc_002959</name>
</gene>
<organism evidence="2 3">
    <name type="scientific">Daldinia eschscholtzii</name>
    <dbReference type="NCBI Taxonomy" id="292717"/>
    <lineage>
        <taxon>Eukaryota</taxon>
        <taxon>Fungi</taxon>
        <taxon>Dikarya</taxon>
        <taxon>Ascomycota</taxon>
        <taxon>Pezizomycotina</taxon>
        <taxon>Sordariomycetes</taxon>
        <taxon>Xylariomycetidae</taxon>
        <taxon>Xylariales</taxon>
        <taxon>Hypoxylaceae</taxon>
        <taxon>Daldinia</taxon>
    </lineage>
</organism>
<feature type="signal peptide" evidence="1">
    <location>
        <begin position="1"/>
        <end position="18"/>
    </location>
</feature>
<name>A0AAX6MS24_9PEZI</name>
<proteinExistence type="predicted"/>
<dbReference type="AlphaFoldDB" id="A0AAX6MS24"/>
<keyword evidence="3" id="KW-1185">Reference proteome</keyword>
<dbReference type="Proteomes" id="UP001369815">
    <property type="component" value="Unassembled WGS sequence"/>
</dbReference>
<dbReference type="EMBL" id="JBANMG010000003">
    <property type="protein sequence ID" value="KAK6955326.1"/>
    <property type="molecule type" value="Genomic_DNA"/>
</dbReference>
<evidence type="ECO:0000256" key="1">
    <source>
        <dbReference type="SAM" id="SignalP"/>
    </source>
</evidence>
<evidence type="ECO:0000313" key="3">
    <source>
        <dbReference type="Proteomes" id="UP001369815"/>
    </source>
</evidence>
<sequence>MSLWFLPAIYTWMTKVAAREGSAFQRDGSLPRGRMQIAALYMDLKPAVASCATIQMLEVRSCPINYLIDIPGKSGGVEGAKQVGKVKEVEEVEEVEEVGFERSVCVAHLGPGNTNGHYIHTRREEFHTLLLLTSHTTLRILCPPDTTFHHSAAQLQNAE</sequence>
<comment type="caution">
    <text evidence="2">The sequence shown here is derived from an EMBL/GenBank/DDBJ whole genome shotgun (WGS) entry which is preliminary data.</text>
</comment>
<reference evidence="2 3" key="1">
    <citation type="journal article" date="2024" name="Front Chem Biol">
        <title>Unveiling the potential of Daldinia eschscholtzii MFLUCC 19-0629 through bioactivity and bioinformatics studies for enhanced sustainable agriculture production.</title>
        <authorList>
            <person name="Brooks S."/>
            <person name="Weaver J.A."/>
            <person name="Klomchit A."/>
            <person name="Alharthi S.A."/>
            <person name="Onlamun T."/>
            <person name="Nurani R."/>
            <person name="Vong T.K."/>
            <person name="Alberti F."/>
            <person name="Greco C."/>
        </authorList>
    </citation>
    <scope>NUCLEOTIDE SEQUENCE [LARGE SCALE GENOMIC DNA]</scope>
    <source>
        <strain evidence="2">MFLUCC 19-0629</strain>
    </source>
</reference>